<evidence type="ECO:0000256" key="2">
    <source>
        <dbReference type="PROSITE-ProRule" id="PRU00169"/>
    </source>
</evidence>
<dbReference type="RefSeq" id="WP_072762866.1">
    <property type="nucleotide sequence ID" value="NZ_FQYX01000002.1"/>
</dbReference>
<dbReference type="Proteomes" id="UP000184231">
    <property type="component" value="Unassembled WGS sequence"/>
</dbReference>
<evidence type="ECO:0000313" key="4">
    <source>
        <dbReference type="EMBL" id="SHI42325.1"/>
    </source>
</evidence>
<dbReference type="AlphaFoldDB" id="A0A1M6B0R5"/>
<organism evidence="4 5">
    <name type="scientific">Arenibacter nanhaiticus</name>
    <dbReference type="NCBI Taxonomy" id="558155"/>
    <lineage>
        <taxon>Bacteria</taxon>
        <taxon>Pseudomonadati</taxon>
        <taxon>Bacteroidota</taxon>
        <taxon>Flavobacteriia</taxon>
        <taxon>Flavobacteriales</taxon>
        <taxon>Flavobacteriaceae</taxon>
        <taxon>Arenibacter</taxon>
    </lineage>
</organism>
<dbReference type="InterPro" id="IPR050595">
    <property type="entry name" value="Bact_response_regulator"/>
</dbReference>
<dbReference type="Gene3D" id="3.40.50.2300">
    <property type="match status" value="1"/>
</dbReference>
<feature type="modified residue" description="4-aspartylphosphate" evidence="2">
    <location>
        <position position="53"/>
    </location>
</feature>
<dbReference type="EMBL" id="FQYX01000002">
    <property type="protein sequence ID" value="SHI42325.1"/>
    <property type="molecule type" value="Genomic_DNA"/>
</dbReference>
<reference evidence="4 5" key="1">
    <citation type="submission" date="2016-11" db="EMBL/GenBank/DDBJ databases">
        <authorList>
            <person name="Jaros S."/>
            <person name="Januszkiewicz K."/>
            <person name="Wedrychowicz H."/>
        </authorList>
    </citation>
    <scope>NUCLEOTIDE SEQUENCE [LARGE SCALE GENOMIC DNA]</scope>
    <source>
        <strain evidence="4 5">CGMCC 1.8863</strain>
    </source>
</reference>
<dbReference type="PROSITE" id="PS50110">
    <property type="entry name" value="RESPONSE_REGULATORY"/>
    <property type="match status" value="1"/>
</dbReference>
<name>A0A1M6B0R5_9FLAO</name>
<gene>
    <name evidence="4" type="ORF">SAMN04487911_10226</name>
</gene>
<protein>
    <submittedName>
        <fullName evidence="4">Response regulator receiver domain-containing protein</fullName>
    </submittedName>
</protein>
<keyword evidence="5" id="KW-1185">Reference proteome</keyword>
<keyword evidence="1 2" id="KW-0597">Phosphoprotein</keyword>
<evidence type="ECO:0000313" key="5">
    <source>
        <dbReference type="Proteomes" id="UP000184231"/>
    </source>
</evidence>
<dbReference type="SMART" id="SM00448">
    <property type="entry name" value="REC"/>
    <property type="match status" value="1"/>
</dbReference>
<feature type="domain" description="Response regulatory" evidence="3">
    <location>
        <begin position="4"/>
        <end position="118"/>
    </location>
</feature>
<dbReference type="PANTHER" id="PTHR44591">
    <property type="entry name" value="STRESS RESPONSE REGULATOR PROTEIN 1"/>
    <property type="match status" value="1"/>
</dbReference>
<dbReference type="SUPFAM" id="SSF52172">
    <property type="entry name" value="CheY-like"/>
    <property type="match status" value="1"/>
</dbReference>
<dbReference type="InterPro" id="IPR011006">
    <property type="entry name" value="CheY-like_superfamily"/>
</dbReference>
<sequence>MKKKILVIEDNPMVVKSLEFKLLKEGYDVSIAIDGRSAMEQLEANNFDLILTDLMLPFVSGSQLIEHIKKNHPNIPIIVLSTATQEDIITDAFNMGVDDFITKPFSPNELALRVKRSIGSFKNQFSHK</sequence>
<dbReference type="STRING" id="558155.SAMN04487911_10226"/>
<evidence type="ECO:0000256" key="1">
    <source>
        <dbReference type="ARBA" id="ARBA00022553"/>
    </source>
</evidence>
<accession>A0A1M6B0R5</accession>
<dbReference type="InterPro" id="IPR001789">
    <property type="entry name" value="Sig_transdc_resp-reg_receiver"/>
</dbReference>
<dbReference type="CDD" id="cd17574">
    <property type="entry name" value="REC_OmpR"/>
    <property type="match status" value="1"/>
</dbReference>
<evidence type="ECO:0000259" key="3">
    <source>
        <dbReference type="PROSITE" id="PS50110"/>
    </source>
</evidence>
<dbReference type="Pfam" id="PF00072">
    <property type="entry name" value="Response_reg"/>
    <property type="match status" value="1"/>
</dbReference>
<proteinExistence type="predicted"/>
<dbReference type="OrthoDB" id="9789181at2"/>
<dbReference type="GO" id="GO:0000160">
    <property type="term" value="P:phosphorelay signal transduction system"/>
    <property type="evidence" value="ECO:0007669"/>
    <property type="project" value="InterPro"/>
</dbReference>
<dbReference type="PANTHER" id="PTHR44591:SF3">
    <property type="entry name" value="RESPONSE REGULATORY DOMAIN-CONTAINING PROTEIN"/>
    <property type="match status" value="1"/>
</dbReference>